<organism evidence="1 2">
    <name type="scientific">Duganella phyllosphaerae</name>
    <dbReference type="NCBI Taxonomy" id="762836"/>
    <lineage>
        <taxon>Bacteria</taxon>
        <taxon>Pseudomonadati</taxon>
        <taxon>Pseudomonadota</taxon>
        <taxon>Betaproteobacteria</taxon>
        <taxon>Burkholderiales</taxon>
        <taxon>Oxalobacteraceae</taxon>
        <taxon>Telluria group</taxon>
        <taxon>Duganella</taxon>
    </lineage>
</organism>
<sequence length="75" mass="7894">MRRAAVWSSVAFAQALKGESAMQSARRALDEVGLFEPAELTEDDATAFAEAGVRVGSVRWAAEQHVGSAVICGEA</sequence>
<comment type="caution">
    <text evidence="1">The sequence shown here is derived from an EMBL/GenBank/DDBJ whole genome shotgun (WGS) entry which is preliminary data.</text>
</comment>
<gene>
    <name evidence="1" type="ORF">DUPY_02270</name>
</gene>
<name>A0A1E7X7F3_9BURK</name>
<dbReference type="PATRIC" id="fig|762836.4.peg.239"/>
<evidence type="ECO:0000313" key="2">
    <source>
        <dbReference type="Proteomes" id="UP000175989"/>
    </source>
</evidence>
<reference evidence="2" key="1">
    <citation type="journal article" date="2016" name="Front. Microbiol.">
        <title>Molecular Keys to the Janthinobacterium and Duganella spp. Interaction with the Plant Pathogen Fusarium graminearum.</title>
        <authorList>
            <person name="Haack F.S."/>
            <person name="Poehlein A."/>
            <person name="Kroger C."/>
            <person name="Voigt C.A."/>
            <person name="Piepenbring M."/>
            <person name="Bode H.B."/>
            <person name="Daniel R."/>
            <person name="Schafer W."/>
            <person name="Streit W.R."/>
        </authorList>
    </citation>
    <scope>NUCLEOTIDE SEQUENCE [LARGE SCALE GENOMIC DNA]</scope>
    <source>
        <strain evidence="2">T54</strain>
    </source>
</reference>
<dbReference type="AlphaFoldDB" id="A0A1E7X7F3"/>
<dbReference type="EMBL" id="LROM01000022">
    <property type="protein sequence ID" value="OFA09067.1"/>
    <property type="molecule type" value="Genomic_DNA"/>
</dbReference>
<proteinExistence type="predicted"/>
<protein>
    <submittedName>
        <fullName evidence="1">Uncharacterized protein</fullName>
    </submittedName>
</protein>
<keyword evidence="2" id="KW-1185">Reference proteome</keyword>
<dbReference type="Proteomes" id="UP000175989">
    <property type="component" value="Unassembled WGS sequence"/>
</dbReference>
<accession>A0A1E7X7F3</accession>
<evidence type="ECO:0000313" key="1">
    <source>
        <dbReference type="EMBL" id="OFA09067.1"/>
    </source>
</evidence>